<organism evidence="4 5">
    <name type="scientific">Octopus sinensis</name>
    <name type="common">East Asian common octopus</name>
    <dbReference type="NCBI Taxonomy" id="2607531"/>
    <lineage>
        <taxon>Eukaryota</taxon>
        <taxon>Metazoa</taxon>
        <taxon>Spiralia</taxon>
        <taxon>Lophotrochozoa</taxon>
        <taxon>Mollusca</taxon>
        <taxon>Cephalopoda</taxon>
        <taxon>Coleoidea</taxon>
        <taxon>Octopodiformes</taxon>
        <taxon>Octopoda</taxon>
        <taxon>Incirrata</taxon>
        <taxon>Octopodidae</taxon>
        <taxon>Octopus</taxon>
    </lineage>
</organism>
<reference evidence="5" key="1">
    <citation type="submission" date="2025-08" db="UniProtKB">
        <authorList>
            <consortium name="RefSeq"/>
        </authorList>
    </citation>
    <scope>IDENTIFICATION</scope>
</reference>
<keyword evidence="2" id="KW-0732">Signal</keyword>
<name>A0A6P7TAR8_9MOLL</name>
<accession>A0A6P7TAR8</accession>
<evidence type="ECO:0000259" key="3">
    <source>
        <dbReference type="PROSITE" id="PS50853"/>
    </source>
</evidence>
<dbReference type="RefSeq" id="XP_029648128.1">
    <property type="nucleotide sequence ID" value="XM_029792268.2"/>
</dbReference>
<protein>
    <submittedName>
        <fullName evidence="5">Uncharacterized protein LOC115222134 isoform X2</fullName>
    </submittedName>
</protein>
<dbReference type="PANTHER" id="PTHR46708">
    <property type="entry name" value="TENASCIN"/>
    <property type="match status" value="1"/>
</dbReference>
<keyword evidence="1" id="KW-0677">Repeat</keyword>
<sequence>MKSYQLLQLLLVLHCYTHGFIFTKMPINVTTEKNSYVVGDSVTIYCICTDKSLLQDRNLYFFDLKSDKHFIDSNETILNTSIGKTAIILTLTNVTEGNYAVACRLTNDTDQLRLGTVSFDVGYPPELGAVWFENMDYFQLAIYVKPKKIDFNDYWKVTWTFRDPERRRIFEDSCPCLKHSCQCSNPFYCIVNENCYLRNSQYQFSVVGINFYGQYNKTYFVKSDLTSVKLQSLIKKEVTATDSSLTFSWTWFLQNLLSPYIIPICNLSYKSEWNNQVTELNTTLDKISLAKLMPTTLYTITLKCKLSESPYWSDPVTVQNRTLAITPDMTLPTLNGSYLDWKCLDGARRCLTVFWKQIPEYFPIELIQYIQVQVTGTNSNTSYTMKLAPSAVSADLTSLSKYDYYHVKISVVFRNGKQSAMAYQHIPELKMSNDKPDFITVETHNNEYWIRWMPARPGVSKNIIWCVSEIPLDMVSCKNISWVTTNDSMFHMYLYNKFQNSLSVAVSYNGIKGSSGLTQSECLVNTVAKRGGMPKLESPLIFSANLEGDVGLHVVLPEVKCNNLLGLPAYFQVDYSPGRYCTKGNRKNISRDGLKPSVKSVVLDNLLSDTDYAICFSIVTSEYQTVRSDPFIVRTEKDVFLPRVEGLTAVKVTNSKIMLIWKHTDTDNIITHYQISVKSAKSSTEQVMLVSVMNMPIQFKIFDSLMKSVSYDFTVVPCNMIGCNGKKAHTNYTLHPNESNLELFLTILTDQQLLVNWTHNFQSNHSFFYHVAIEGKYSYIVNATQQFLLDVPCSLDNDQNVVLQVSIQLVVETGIFLPEVRKNVTMCSNRGLKTFKLSDENVASSSGDR</sequence>
<feature type="domain" description="Fibronectin type-III" evidence="3">
    <location>
        <begin position="643"/>
        <end position="739"/>
    </location>
</feature>
<keyword evidence="4" id="KW-1185">Reference proteome</keyword>
<dbReference type="PANTHER" id="PTHR46708:SF11">
    <property type="entry name" value="RECEPTOR-TYPE TYROSINE-PROTEIN PHOSPHATASE ETA-LIKE"/>
    <property type="match status" value="1"/>
</dbReference>
<evidence type="ECO:0000256" key="1">
    <source>
        <dbReference type="ARBA" id="ARBA00022737"/>
    </source>
</evidence>
<feature type="signal peptide" evidence="2">
    <location>
        <begin position="1"/>
        <end position="19"/>
    </location>
</feature>
<dbReference type="SUPFAM" id="SSF49265">
    <property type="entry name" value="Fibronectin type III"/>
    <property type="match status" value="2"/>
</dbReference>
<evidence type="ECO:0000313" key="4">
    <source>
        <dbReference type="Proteomes" id="UP000515154"/>
    </source>
</evidence>
<feature type="chain" id="PRO_5027903378" evidence="2">
    <location>
        <begin position="20"/>
        <end position="849"/>
    </location>
</feature>
<dbReference type="PROSITE" id="PS50853">
    <property type="entry name" value="FN3"/>
    <property type="match status" value="1"/>
</dbReference>
<dbReference type="InterPro" id="IPR003961">
    <property type="entry name" value="FN3_dom"/>
</dbReference>
<dbReference type="AlphaFoldDB" id="A0A6P7TAR8"/>
<dbReference type="InterPro" id="IPR050991">
    <property type="entry name" value="ECM_Regulatory_Proteins"/>
</dbReference>
<evidence type="ECO:0000313" key="5">
    <source>
        <dbReference type="RefSeq" id="XP_029648128.1"/>
    </source>
</evidence>
<evidence type="ECO:0000256" key="2">
    <source>
        <dbReference type="SAM" id="SignalP"/>
    </source>
</evidence>
<proteinExistence type="predicted"/>
<dbReference type="InterPro" id="IPR013783">
    <property type="entry name" value="Ig-like_fold"/>
</dbReference>
<dbReference type="SMART" id="SM00060">
    <property type="entry name" value="FN3"/>
    <property type="match status" value="3"/>
</dbReference>
<dbReference type="InterPro" id="IPR036116">
    <property type="entry name" value="FN3_sf"/>
</dbReference>
<dbReference type="Gene3D" id="2.60.40.10">
    <property type="entry name" value="Immunoglobulins"/>
    <property type="match status" value="2"/>
</dbReference>
<gene>
    <name evidence="5" type="primary">LOC115222134</name>
</gene>
<dbReference type="Proteomes" id="UP000515154">
    <property type="component" value="Linkage group LG19"/>
</dbReference>